<name>A0A0B7ABC0_9EUPU</name>
<accession>A0A0B7ABC0</accession>
<dbReference type="EMBL" id="HACG01030456">
    <property type="protein sequence ID" value="CEK77321.1"/>
    <property type="molecule type" value="Transcribed_RNA"/>
</dbReference>
<feature type="signal peptide" evidence="1">
    <location>
        <begin position="1"/>
        <end position="15"/>
    </location>
</feature>
<evidence type="ECO:0000256" key="1">
    <source>
        <dbReference type="SAM" id="SignalP"/>
    </source>
</evidence>
<gene>
    <name evidence="2" type="primary">ORF104067</name>
</gene>
<proteinExistence type="predicted"/>
<keyword evidence="1" id="KW-0732">Signal</keyword>
<feature type="chain" id="PRO_5012745873" evidence="1">
    <location>
        <begin position="16"/>
        <end position="57"/>
    </location>
</feature>
<reference evidence="2" key="1">
    <citation type="submission" date="2014-12" db="EMBL/GenBank/DDBJ databases">
        <title>Insight into the proteome of Arion vulgaris.</title>
        <authorList>
            <person name="Aradska J."/>
            <person name="Bulat T."/>
            <person name="Smidak R."/>
            <person name="Sarate P."/>
            <person name="Gangsoo J."/>
            <person name="Sialana F."/>
            <person name="Bilban M."/>
            <person name="Lubec G."/>
        </authorList>
    </citation>
    <scope>NUCLEOTIDE SEQUENCE</scope>
    <source>
        <tissue evidence="2">Skin</tissue>
    </source>
</reference>
<sequence>MTLLLLLFGAGLTTCNRPKTMTSRRTVVAITVNDVSLSRLAGYYSIRIYYHLVVQVF</sequence>
<feature type="non-terminal residue" evidence="2">
    <location>
        <position position="57"/>
    </location>
</feature>
<organism evidence="2">
    <name type="scientific">Arion vulgaris</name>
    <dbReference type="NCBI Taxonomy" id="1028688"/>
    <lineage>
        <taxon>Eukaryota</taxon>
        <taxon>Metazoa</taxon>
        <taxon>Spiralia</taxon>
        <taxon>Lophotrochozoa</taxon>
        <taxon>Mollusca</taxon>
        <taxon>Gastropoda</taxon>
        <taxon>Heterobranchia</taxon>
        <taxon>Euthyneura</taxon>
        <taxon>Panpulmonata</taxon>
        <taxon>Eupulmonata</taxon>
        <taxon>Stylommatophora</taxon>
        <taxon>Helicina</taxon>
        <taxon>Arionoidea</taxon>
        <taxon>Arionidae</taxon>
        <taxon>Arion</taxon>
    </lineage>
</organism>
<protein>
    <submittedName>
        <fullName evidence="2">Uncharacterized protein</fullName>
    </submittedName>
</protein>
<evidence type="ECO:0000313" key="2">
    <source>
        <dbReference type="EMBL" id="CEK77321.1"/>
    </source>
</evidence>
<dbReference type="AlphaFoldDB" id="A0A0B7ABC0"/>